<dbReference type="InterPro" id="IPR006683">
    <property type="entry name" value="Thioestr_dom"/>
</dbReference>
<dbReference type="GO" id="GO:0005739">
    <property type="term" value="C:mitochondrion"/>
    <property type="evidence" value="ECO:0007669"/>
    <property type="project" value="UniProtKB-SubCell"/>
</dbReference>
<evidence type="ECO:0000256" key="5">
    <source>
        <dbReference type="ARBA" id="ARBA00008324"/>
    </source>
</evidence>
<dbReference type="SMR" id="A0A1I7RZT5"/>
<keyword evidence="7" id="KW-0378">Hydrolase</keyword>
<feature type="domain" description="Thioesterase" evidence="24">
    <location>
        <begin position="63"/>
        <end position="139"/>
    </location>
</feature>
<evidence type="ECO:0000313" key="25">
    <source>
        <dbReference type="EMBL" id="CAD5222151.1"/>
    </source>
</evidence>
<dbReference type="AlphaFoldDB" id="A0A1I7RZT5"/>
<keyword evidence="10" id="KW-0496">Mitochondrion</keyword>
<dbReference type="InterPro" id="IPR003736">
    <property type="entry name" value="PAAI_dom"/>
</dbReference>
<reference evidence="25" key="2">
    <citation type="submission" date="2020-09" db="EMBL/GenBank/DDBJ databases">
        <authorList>
            <person name="Kikuchi T."/>
        </authorList>
    </citation>
    <scope>NUCLEOTIDE SEQUENCE</scope>
    <source>
        <strain evidence="25">Ka4C1</strain>
    </source>
</reference>
<evidence type="ECO:0000256" key="22">
    <source>
        <dbReference type="ARBA" id="ARBA00081533"/>
    </source>
</evidence>
<accession>A0A1I7RZT5</accession>
<evidence type="ECO:0000256" key="7">
    <source>
        <dbReference type="ARBA" id="ARBA00022801"/>
    </source>
</evidence>
<evidence type="ECO:0000256" key="15">
    <source>
        <dbReference type="ARBA" id="ARBA00048074"/>
    </source>
</evidence>
<organism evidence="26 28">
    <name type="scientific">Bursaphelenchus xylophilus</name>
    <name type="common">Pinewood nematode worm</name>
    <name type="synonym">Aphelenchoides xylophilus</name>
    <dbReference type="NCBI Taxonomy" id="6326"/>
    <lineage>
        <taxon>Eukaryota</taxon>
        <taxon>Metazoa</taxon>
        <taxon>Ecdysozoa</taxon>
        <taxon>Nematoda</taxon>
        <taxon>Chromadorea</taxon>
        <taxon>Rhabditida</taxon>
        <taxon>Tylenchina</taxon>
        <taxon>Tylenchomorpha</taxon>
        <taxon>Aphelenchoidea</taxon>
        <taxon>Aphelenchoididae</taxon>
        <taxon>Bursaphelenchus</taxon>
    </lineage>
</organism>
<evidence type="ECO:0000256" key="1">
    <source>
        <dbReference type="ARBA" id="ARBA00004123"/>
    </source>
</evidence>
<dbReference type="eggNOG" id="KOG3328">
    <property type="taxonomic scope" value="Eukaryota"/>
</dbReference>
<evidence type="ECO:0000313" key="26">
    <source>
        <dbReference type="Proteomes" id="UP000095284"/>
    </source>
</evidence>
<dbReference type="GO" id="GO:0006629">
    <property type="term" value="P:lipid metabolic process"/>
    <property type="evidence" value="ECO:0007669"/>
    <property type="project" value="UniProtKB-KW"/>
</dbReference>
<dbReference type="PANTHER" id="PTHR21660:SF1">
    <property type="entry name" value="ACYL-COENZYME A THIOESTERASE 13"/>
    <property type="match status" value="1"/>
</dbReference>
<dbReference type="InterPro" id="IPR029069">
    <property type="entry name" value="HotDog_dom_sf"/>
</dbReference>
<comment type="catalytic activity">
    <reaction evidence="13">
        <text>octanoyl-CoA + H2O = octanoate + CoA + H(+)</text>
        <dbReference type="Rhea" id="RHEA:30143"/>
        <dbReference type="ChEBI" id="CHEBI:15377"/>
        <dbReference type="ChEBI" id="CHEBI:15378"/>
        <dbReference type="ChEBI" id="CHEBI:25646"/>
        <dbReference type="ChEBI" id="CHEBI:57287"/>
        <dbReference type="ChEBI" id="CHEBI:57386"/>
    </reaction>
    <physiologicalReaction direction="left-to-right" evidence="13">
        <dbReference type="Rhea" id="RHEA:30144"/>
    </physiologicalReaction>
</comment>
<gene>
    <name evidence="25" type="ORF">BXYJ_LOCUS7119</name>
</gene>
<evidence type="ECO:0000256" key="3">
    <source>
        <dbReference type="ARBA" id="ARBA00004186"/>
    </source>
</evidence>
<evidence type="ECO:0000256" key="9">
    <source>
        <dbReference type="ARBA" id="ARBA00023098"/>
    </source>
</evidence>
<evidence type="ECO:0000256" key="11">
    <source>
        <dbReference type="ARBA" id="ARBA00023212"/>
    </source>
</evidence>
<dbReference type="NCBIfam" id="TIGR00369">
    <property type="entry name" value="unchar_dom_1"/>
    <property type="match status" value="1"/>
</dbReference>
<evidence type="ECO:0000313" key="28">
    <source>
        <dbReference type="WBParaSite" id="BXY_0625700.1"/>
    </source>
</evidence>
<proteinExistence type="inferred from homology"/>
<evidence type="ECO:0000256" key="8">
    <source>
        <dbReference type="ARBA" id="ARBA00022990"/>
    </source>
</evidence>
<dbReference type="Proteomes" id="UP000582659">
    <property type="component" value="Unassembled WGS sequence"/>
</dbReference>
<evidence type="ECO:0000256" key="21">
    <source>
        <dbReference type="ARBA" id="ARBA00075657"/>
    </source>
</evidence>
<evidence type="ECO:0000313" key="27">
    <source>
        <dbReference type="Proteomes" id="UP000659654"/>
    </source>
</evidence>
<keyword evidence="9" id="KW-0443">Lipid metabolism</keyword>
<evidence type="ECO:0000256" key="4">
    <source>
        <dbReference type="ARBA" id="ARBA00004514"/>
    </source>
</evidence>
<dbReference type="GO" id="GO:0047617">
    <property type="term" value="F:fatty acyl-CoA hydrolase activity"/>
    <property type="evidence" value="ECO:0007669"/>
    <property type="project" value="InterPro"/>
</dbReference>
<evidence type="ECO:0000256" key="13">
    <source>
        <dbReference type="ARBA" id="ARBA00047588"/>
    </source>
</evidence>
<dbReference type="OrthoDB" id="46529at2759"/>
<keyword evidence="27" id="KW-1185">Reference proteome</keyword>
<evidence type="ECO:0000256" key="18">
    <source>
        <dbReference type="ARBA" id="ARBA00058205"/>
    </source>
</evidence>
<evidence type="ECO:0000256" key="19">
    <source>
        <dbReference type="ARBA" id="ARBA00064709"/>
    </source>
</evidence>
<comment type="function">
    <text evidence="18">Catalyzes the hydrolysis of acyl-CoAs into free fatty acids and coenzyme A (CoASH), regulating their respective intracellular levels. Has acyl-CoA thioesterase activity towards medium (C12) and long-chain (C18) fatty acyl-CoA substrates. Can also hydrolyze 3-hydroxyphenylacetyl-CoA and 3,4-dihydroxyphenylacetyl-CoA (in vitro). May play a role in controlling adaptive thermogenesis.</text>
</comment>
<dbReference type="FunFam" id="3.10.129.10:FF:000021">
    <property type="entry name" value="Acyl-coenzyme A thioesterase 13"/>
    <property type="match status" value="1"/>
</dbReference>
<dbReference type="CDD" id="cd03443">
    <property type="entry name" value="PaaI_thioesterase"/>
    <property type="match status" value="1"/>
</dbReference>
<dbReference type="Proteomes" id="UP000659654">
    <property type="component" value="Unassembled WGS sequence"/>
</dbReference>
<comment type="catalytic activity">
    <reaction evidence="15">
        <text>dodecanoyl-CoA + H2O = dodecanoate + CoA + H(+)</text>
        <dbReference type="Rhea" id="RHEA:30135"/>
        <dbReference type="ChEBI" id="CHEBI:15377"/>
        <dbReference type="ChEBI" id="CHEBI:15378"/>
        <dbReference type="ChEBI" id="CHEBI:18262"/>
        <dbReference type="ChEBI" id="CHEBI:57287"/>
        <dbReference type="ChEBI" id="CHEBI:57375"/>
    </reaction>
    <physiologicalReaction direction="left-to-right" evidence="15">
        <dbReference type="Rhea" id="RHEA:30136"/>
    </physiologicalReaction>
</comment>
<comment type="catalytic activity">
    <reaction evidence="17">
        <text>a fatty acyl-CoA + H2O = a fatty acid + CoA + H(+)</text>
        <dbReference type="Rhea" id="RHEA:16781"/>
        <dbReference type="ChEBI" id="CHEBI:15377"/>
        <dbReference type="ChEBI" id="CHEBI:15378"/>
        <dbReference type="ChEBI" id="CHEBI:28868"/>
        <dbReference type="ChEBI" id="CHEBI:57287"/>
        <dbReference type="ChEBI" id="CHEBI:77636"/>
    </reaction>
    <physiologicalReaction direction="left-to-right" evidence="17">
        <dbReference type="Rhea" id="RHEA:16782"/>
    </physiologicalReaction>
</comment>
<keyword evidence="12" id="KW-0539">Nucleus</keyword>
<evidence type="ECO:0000256" key="16">
    <source>
        <dbReference type="ARBA" id="ARBA00050199"/>
    </source>
</evidence>
<evidence type="ECO:0000256" key="17">
    <source>
        <dbReference type="ARBA" id="ARBA00052976"/>
    </source>
</evidence>
<comment type="subcellular location">
    <subcellularLocation>
        <location evidence="3">Cytoplasm</location>
        <location evidence="3">Cytoskeleton</location>
        <location evidence="3">Spindle</location>
    </subcellularLocation>
    <subcellularLocation>
        <location evidence="4">Cytoplasm</location>
        <location evidence="4">Cytosol</location>
    </subcellularLocation>
    <subcellularLocation>
        <location evidence="2">Mitochondrion</location>
    </subcellularLocation>
    <subcellularLocation>
        <location evidence="1">Nucleus</location>
    </subcellularLocation>
</comment>
<comment type="catalytic activity">
    <reaction evidence="16">
        <text>hexanoyl-CoA + H2O = hexanoate + CoA + H(+)</text>
        <dbReference type="Rhea" id="RHEA:40115"/>
        <dbReference type="ChEBI" id="CHEBI:15377"/>
        <dbReference type="ChEBI" id="CHEBI:15378"/>
        <dbReference type="ChEBI" id="CHEBI:17120"/>
        <dbReference type="ChEBI" id="CHEBI:57287"/>
        <dbReference type="ChEBI" id="CHEBI:62620"/>
    </reaction>
    <physiologicalReaction direction="left-to-right" evidence="16">
        <dbReference type="Rhea" id="RHEA:40116"/>
    </physiologicalReaction>
</comment>
<dbReference type="GO" id="GO:0005819">
    <property type="term" value="C:spindle"/>
    <property type="evidence" value="ECO:0007669"/>
    <property type="project" value="UniProtKB-SubCell"/>
</dbReference>
<evidence type="ECO:0000259" key="24">
    <source>
        <dbReference type="Pfam" id="PF03061"/>
    </source>
</evidence>
<dbReference type="GO" id="GO:0005634">
    <property type="term" value="C:nucleus"/>
    <property type="evidence" value="ECO:0007669"/>
    <property type="project" value="UniProtKB-SubCell"/>
</dbReference>
<dbReference type="Proteomes" id="UP000095284">
    <property type="component" value="Unplaced"/>
</dbReference>
<dbReference type="Gene3D" id="3.10.129.10">
    <property type="entry name" value="Hotdog Thioesterase"/>
    <property type="match status" value="1"/>
</dbReference>
<dbReference type="GO" id="GO:0005829">
    <property type="term" value="C:cytosol"/>
    <property type="evidence" value="ECO:0007669"/>
    <property type="project" value="UniProtKB-SubCell"/>
</dbReference>
<dbReference type="SUPFAM" id="SSF54637">
    <property type="entry name" value="Thioesterase/thiol ester dehydrase-isomerase"/>
    <property type="match status" value="1"/>
</dbReference>
<comment type="subunit">
    <text evidence="19">Homotetramer. Interacts with PCTP.</text>
</comment>
<evidence type="ECO:0000256" key="6">
    <source>
        <dbReference type="ARBA" id="ARBA00022490"/>
    </source>
</evidence>
<evidence type="ECO:0000256" key="12">
    <source>
        <dbReference type="ARBA" id="ARBA00023242"/>
    </source>
</evidence>
<evidence type="ECO:0000256" key="2">
    <source>
        <dbReference type="ARBA" id="ARBA00004173"/>
    </source>
</evidence>
<reference evidence="28" key="1">
    <citation type="submission" date="2016-11" db="UniProtKB">
        <authorList>
            <consortium name="WormBaseParasite"/>
        </authorList>
    </citation>
    <scope>IDENTIFICATION</scope>
</reference>
<dbReference type="InterPro" id="IPR039298">
    <property type="entry name" value="ACOT13"/>
</dbReference>
<dbReference type="EMBL" id="CAJFDI010000003">
    <property type="protein sequence ID" value="CAD5222151.1"/>
    <property type="molecule type" value="Genomic_DNA"/>
</dbReference>
<name>A0A1I7RZT5_BURXY</name>
<protein>
    <recommendedName>
        <fullName evidence="20">Acyl-coenzyme A thioesterase 13</fullName>
    </recommendedName>
    <alternativeName>
        <fullName evidence="22">Hotdog-fold thioesterase superfamily member 2</fullName>
    </alternativeName>
    <alternativeName>
        <fullName evidence="21">Palmitoyl-CoA hydrolase</fullName>
    </alternativeName>
    <alternativeName>
        <fullName evidence="23">Thioesterase superfamily member 2</fullName>
    </alternativeName>
</protein>
<dbReference type="Pfam" id="PF03061">
    <property type="entry name" value="4HBT"/>
    <property type="match status" value="1"/>
</dbReference>
<keyword evidence="8" id="KW-0007">Acetylation</keyword>
<dbReference type="EMBL" id="CAJFCV020000003">
    <property type="protein sequence ID" value="CAG9109251.1"/>
    <property type="molecule type" value="Genomic_DNA"/>
</dbReference>
<comment type="catalytic activity">
    <reaction evidence="14">
        <text>decanoyl-CoA + H2O = decanoate + CoA + H(+)</text>
        <dbReference type="Rhea" id="RHEA:40059"/>
        <dbReference type="ChEBI" id="CHEBI:15377"/>
        <dbReference type="ChEBI" id="CHEBI:15378"/>
        <dbReference type="ChEBI" id="CHEBI:27689"/>
        <dbReference type="ChEBI" id="CHEBI:57287"/>
        <dbReference type="ChEBI" id="CHEBI:61430"/>
    </reaction>
    <physiologicalReaction direction="left-to-right" evidence="14">
        <dbReference type="Rhea" id="RHEA:40060"/>
    </physiologicalReaction>
</comment>
<dbReference type="PANTHER" id="PTHR21660">
    <property type="entry name" value="THIOESTERASE SUPERFAMILY MEMBER-RELATED"/>
    <property type="match status" value="1"/>
</dbReference>
<sequence>MSSEYGESDQDILQKLISHFKTLGDPNNKRFNRVAGKVVPVYATREKVIYHLTLEEEHLNSKGSLHGGQTAALVDILTARAVGVPKGDAEASGTVSVELSVSYMRPSKQGELLEIEARILKAGARVAFTSIEFRKHSDKSLIAAGKHTVMFTNPPERKA</sequence>
<dbReference type="WBParaSite" id="BXY_0625700.1">
    <property type="protein sequence ID" value="BXY_0625700.1"/>
    <property type="gene ID" value="BXY_0625700"/>
</dbReference>
<keyword evidence="11" id="KW-0206">Cytoskeleton</keyword>
<comment type="similarity">
    <text evidence="5">Belongs to the thioesterase PaaI family.</text>
</comment>
<evidence type="ECO:0000256" key="20">
    <source>
        <dbReference type="ARBA" id="ARBA00067273"/>
    </source>
</evidence>
<evidence type="ECO:0000256" key="10">
    <source>
        <dbReference type="ARBA" id="ARBA00023128"/>
    </source>
</evidence>
<evidence type="ECO:0000256" key="23">
    <source>
        <dbReference type="ARBA" id="ARBA00083956"/>
    </source>
</evidence>
<keyword evidence="6" id="KW-0963">Cytoplasm</keyword>
<evidence type="ECO:0000256" key="14">
    <source>
        <dbReference type="ARBA" id="ARBA00047969"/>
    </source>
</evidence>